<reference evidence="1 2" key="1">
    <citation type="submission" date="2016-10" db="EMBL/GenBank/DDBJ databases">
        <authorList>
            <person name="de Groot N.N."/>
        </authorList>
    </citation>
    <scope>NUCLEOTIDE SEQUENCE [LARGE SCALE GENOMIC DNA]</scope>
    <source>
        <strain evidence="1 2">KPR-7B</strain>
    </source>
</reference>
<accession>A0A1G9XHS4</accession>
<evidence type="ECO:0000313" key="2">
    <source>
        <dbReference type="Proteomes" id="UP000199671"/>
    </source>
</evidence>
<protein>
    <submittedName>
        <fullName evidence="1">Predicted kinase</fullName>
    </submittedName>
</protein>
<dbReference type="AlphaFoldDB" id="A0A1G9XHS4"/>
<keyword evidence="1" id="KW-0418">Kinase</keyword>
<dbReference type="InterPro" id="IPR027417">
    <property type="entry name" value="P-loop_NTPase"/>
</dbReference>
<name>A0A1G9XHS4_9ACTO</name>
<proteinExistence type="predicted"/>
<sequence length="178" mass="18951">MPSSHRVLVVLGGLPATGKSTVARELNRDGAFAYIRIDGIEQALKNSGEMGSGGVQGSGYAVGYAVAGDLLDGGNDVLAECVNPLRLTREAWQATARTHDAALVQIELVCSNPATHRLRAESRTVDVPGLDLPGWQAIQQREYHPWNAVDVLRIDTAAISPQSAAELIRTAVRTVKVS</sequence>
<dbReference type="PANTHER" id="PTHR37807">
    <property type="entry name" value="OS07G0160300 PROTEIN"/>
    <property type="match status" value="1"/>
</dbReference>
<evidence type="ECO:0000313" key="1">
    <source>
        <dbReference type="EMBL" id="SDM95986.1"/>
    </source>
</evidence>
<dbReference type="Proteomes" id="UP000199671">
    <property type="component" value="Unassembled WGS sequence"/>
</dbReference>
<dbReference type="EMBL" id="FNHU01000009">
    <property type="protein sequence ID" value="SDM95986.1"/>
    <property type="molecule type" value="Genomic_DNA"/>
</dbReference>
<dbReference type="GO" id="GO:0016301">
    <property type="term" value="F:kinase activity"/>
    <property type="evidence" value="ECO:0007669"/>
    <property type="project" value="UniProtKB-KW"/>
</dbReference>
<dbReference type="SUPFAM" id="SSF52540">
    <property type="entry name" value="P-loop containing nucleoside triphosphate hydrolases"/>
    <property type="match status" value="1"/>
</dbReference>
<keyword evidence="1" id="KW-0808">Transferase</keyword>
<gene>
    <name evidence="1" type="ORF">SAMN04487766_109136</name>
</gene>
<dbReference type="Gene3D" id="3.40.50.300">
    <property type="entry name" value="P-loop containing nucleotide triphosphate hydrolases"/>
    <property type="match status" value="1"/>
</dbReference>
<dbReference type="OrthoDB" id="3819922at2"/>
<dbReference type="RefSeq" id="WP_092611126.1">
    <property type="nucleotide sequence ID" value="NZ_FNHU01000009.1"/>
</dbReference>
<dbReference type="PANTHER" id="PTHR37807:SF3">
    <property type="entry name" value="OS07G0160300 PROTEIN"/>
    <property type="match status" value="1"/>
</dbReference>
<organism evidence="1 2">
    <name type="scientific">Actinomyces ruminicola</name>
    <dbReference type="NCBI Taxonomy" id="332524"/>
    <lineage>
        <taxon>Bacteria</taxon>
        <taxon>Bacillati</taxon>
        <taxon>Actinomycetota</taxon>
        <taxon>Actinomycetes</taxon>
        <taxon>Actinomycetales</taxon>
        <taxon>Actinomycetaceae</taxon>
        <taxon>Actinomyces</taxon>
    </lineage>
</organism>